<feature type="domain" description="PilZ" evidence="1">
    <location>
        <begin position="101"/>
        <end position="179"/>
    </location>
</feature>
<dbReference type="HOGENOM" id="CLU_095677_1_1_6"/>
<dbReference type="STRING" id="686340.Metal_0898"/>
<keyword evidence="3" id="KW-1185">Reference proteome</keyword>
<name>H8GFX1_METAL</name>
<reference evidence="2 3" key="1">
    <citation type="journal article" date="2013" name="Genome Announc.">
        <title>Genome Sequence of the Obligate Gammaproteobacterial Methanotroph Methylomicrobium album Strain BG8.</title>
        <authorList>
            <person name="Kits K.D."/>
            <person name="Kalyuzhnaya M.G."/>
            <person name="Klotz M.G."/>
            <person name="Jetten M.S."/>
            <person name="Op den Camp H.J."/>
            <person name="Vuilleumier S."/>
            <person name="Bringel F."/>
            <person name="Dispirito A.A."/>
            <person name="Murrell J.C."/>
            <person name="Bruce D."/>
            <person name="Cheng J.F."/>
            <person name="Copeland A."/>
            <person name="Goodwin L."/>
            <person name="Hauser L."/>
            <person name="Lajus A."/>
            <person name="Land M.L."/>
            <person name="Lapidus A."/>
            <person name="Lucas S."/>
            <person name="Medigue C."/>
            <person name="Pitluck S."/>
            <person name="Woyke T."/>
            <person name="Zeytun A."/>
            <person name="Stein L.Y."/>
        </authorList>
    </citation>
    <scope>NUCLEOTIDE SEQUENCE [LARGE SCALE GENOMIC DNA]</scope>
    <source>
        <strain evidence="2 3">BG8</strain>
    </source>
</reference>
<dbReference type="InterPro" id="IPR009875">
    <property type="entry name" value="PilZ_domain"/>
</dbReference>
<dbReference type="EMBL" id="CM001475">
    <property type="protein sequence ID" value="EIC28722.1"/>
    <property type="molecule type" value="Genomic_DNA"/>
</dbReference>
<gene>
    <name evidence="2" type="ORF">Metal_0898</name>
</gene>
<evidence type="ECO:0000259" key="1">
    <source>
        <dbReference type="Pfam" id="PF07238"/>
    </source>
</evidence>
<dbReference type="AlphaFoldDB" id="H8GFX1"/>
<protein>
    <submittedName>
        <fullName evidence="2">PilZ domain-containing protein</fullName>
    </submittedName>
</protein>
<proteinExistence type="predicted"/>
<dbReference type="RefSeq" id="WP_005369998.1">
    <property type="nucleotide sequence ID" value="NZ_CM001475.1"/>
</dbReference>
<dbReference type="eggNOG" id="ENOG50330RV">
    <property type="taxonomic scope" value="Bacteria"/>
</dbReference>
<evidence type="ECO:0000313" key="3">
    <source>
        <dbReference type="Proteomes" id="UP000005090"/>
    </source>
</evidence>
<accession>H8GFX1</accession>
<dbReference type="Pfam" id="PF07238">
    <property type="entry name" value="PilZ"/>
    <property type="match status" value="1"/>
</dbReference>
<evidence type="ECO:0000313" key="2">
    <source>
        <dbReference type="EMBL" id="EIC28722.1"/>
    </source>
</evidence>
<sequence>MPEAGDRRRFFRINDEVDLYFRKIVAQEAREDSYIDENVLTSAALPQIMAAVEREMDSLMARIEAARPETAEYLKLLNYKVDILAQCILNQSDLAREKNSYQVSLSASGLAFGSEQALSEGDFLELKILLPASRALVTTCCRVVQCRRNPVKEQRYPYVVSVDYINMKEEDREVLVKHVVKRQLAQIRALKAC</sequence>
<organism evidence="2 3">
    <name type="scientific">Methylomicrobium album BG8</name>
    <dbReference type="NCBI Taxonomy" id="686340"/>
    <lineage>
        <taxon>Bacteria</taxon>
        <taxon>Pseudomonadati</taxon>
        <taxon>Pseudomonadota</taxon>
        <taxon>Gammaproteobacteria</taxon>
        <taxon>Methylococcales</taxon>
        <taxon>Methylococcaceae</taxon>
        <taxon>Methylomicrobium</taxon>
    </lineage>
</organism>
<dbReference type="Proteomes" id="UP000005090">
    <property type="component" value="Chromosome"/>
</dbReference>
<dbReference type="GO" id="GO:0035438">
    <property type="term" value="F:cyclic-di-GMP binding"/>
    <property type="evidence" value="ECO:0007669"/>
    <property type="project" value="InterPro"/>
</dbReference>